<protein>
    <recommendedName>
        <fullName evidence="4">Tetratricopeptide repeat protein</fullName>
    </recommendedName>
</protein>
<comment type="caution">
    <text evidence="2">The sequence shown here is derived from an EMBL/GenBank/DDBJ whole genome shotgun (WGS) entry which is preliminary data.</text>
</comment>
<keyword evidence="3" id="KW-1185">Reference proteome</keyword>
<dbReference type="Proteomes" id="UP001597400">
    <property type="component" value="Unassembled WGS sequence"/>
</dbReference>
<gene>
    <name evidence="2" type="ORF">ACFSGX_14535</name>
</gene>
<evidence type="ECO:0000256" key="1">
    <source>
        <dbReference type="SAM" id="MobiDB-lite"/>
    </source>
</evidence>
<dbReference type="InterPro" id="IPR011990">
    <property type="entry name" value="TPR-like_helical_dom_sf"/>
</dbReference>
<proteinExistence type="predicted"/>
<evidence type="ECO:0008006" key="4">
    <source>
        <dbReference type="Google" id="ProtNLM"/>
    </source>
</evidence>
<dbReference type="RefSeq" id="WP_380931007.1">
    <property type="nucleotide sequence ID" value="NZ_JBHUGS010000004.1"/>
</dbReference>
<sequence>MPIIATITLALLLGAPAEQPRPGDRAPAAAELPTPPAELPAPPAELIVTGRRLADAHAACVRGECTPLRDARVSIALAEEQFRGGAYLDAKHLLAAAVARNRRHAATDPKPVAALYEAYATVARHDGDLRIFRTAVRGQVETLRENLPPDDPAVLESETALGDMWITVGEYGQADKVFAAIERRQADAGNDRAAMKASINRIWLAAARGQDDRATAMLAALEVRPAAADPTIRPALRVLRLRLVARGTDDGQVDRLIADLAREPMTRPALISGPPYAPTAGAAAENAARRFSDVNMSASLSSEVGRINWTDIGFWIDPDGRTRDAEILRGSPSRGWIPPVLTQIAGRRYTTFVGTPAYRVERFTLRAKYGTPKDSNIRRRTGATWLESLDLTDPTTAGAAPPPPPAP</sequence>
<feature type="region of interest" description="Disordered" evidence="1">
    <location>
        <begin position="381"/>
        <end position="407"/>
    </location>
</feature>
<accession>A0ABW4U1Y9</accession>
<dbReference type="EMBL" id="JBHUGS010000004">
    <property type="protein sequence ID" value="MFD1951987.1"/>
    <property type="molecule type" value="Genomic_DNA"/>
</dbReference>
<evidence type="ECO:0000313" key="2">
    <source>
        <dbReference type="EMBL" id="MFD1951987.1"/>
    </source>
</evidence>
<evidence type="ECO:0000313" key="3">
    <source>
        <dbReference type="Proteomes" id="UP001597400"/>
    </source>
</evidence>
<name>A0ABW4U1Y9_9SPHN</name>
<dbReference type="Gene3D" id="1.25.40.10">
    <property type="entry name" value="Tetratricopeptide repeat domain"/>
    <property type="match status" value="1"/>
</dbReference>
<reference evidence="3" key="1">
    <citation type="journal article" date="2019" name="Int. J. Syst. Evol. Microbiol.">
        <title>The Global Catalogue of Microorganisms (GCM) 10K type strain sequencing project: providing services to taxonomists for standard genome sequencing and annotation.</title>
        <authorList>
            <consortium name="The Broad Institute Genomics Platform"/>
            <consortium name="The Broad Institute Genome Sequencing Center for Infectious Disease"/>
            <person name="Wu L."/>
            <person name="Ma J."/>
        </authorList>
    </citation>
    <scope>NUCLEOTIDE SEQUENCE [LARGE SCALE GENOMIC DNA]</scope>
    <source>
        <strain evidence="3">CGMCC 1.12702</strain>
    </source>
</reference>
<feature type="region of interest" description="Disordered" evidence="1">
    <location>
        <begin position="18"/>
        <end position="41"/>
    </location>
</feature>
<organism evidence="2 3">
    <name type="scientific">Sphingomonas arantia</name>
    <dbReference type="NCBI Taxonomy" id="1460676"/>
    <lineage>
        <taxon>Bacteria</taxon>
        <taxon>Pseudomonadati</taxon>
        <taxon>Pseudomonadota</taxon>
        <taxon>Alphaproteobacteria</taxon>
        <taxon>Sphingomonadales</taxon>
        <taxon>Sphingomonadaceae</taxon>
        <taxon>Sphingomonas</taxon>
    </lineage>
</organism>